<dbReference type="SUPFAM" id="SSF56801">
    <property type="entry name" value="Acetyl-CoA synthetase-like"/>
    <property type="match status" value="1"/>
</dbReference>
<dbReference type="OrthoDB" id="9766486at2"/>
<dbReference type="PROSITE" id="PS00455">
    <property type="entry name" value="AMP_BINDING"/>
    <property type="match status" value="1"/>
</dbReference>
<dbReference type="Pfam" id="PF16177">
    <property type="entry name" value="ACAS_N"/>
    <property type="match status" value="1"/>
</dbReference>
<dbReference type="InterPro" id="IPR000873">
    <property type="entry name" value="AMP-dep_synth/lig_dom"/>
</dbReference>
<evidence type="ECO:0000313" key="8">
    <source>
        <dbReference type="Proteomes" id="UP000319502"/>
    </source>
</evidence>
<dbReference type="GO" id="GO:0030729">
    <property type="term" value="F:acetoacetate-CoA ligase activity"/>
    <property type="evidence" value="ECO:0007669"/>
    <property type="project" value="UniProtKB-EC"/>
</dbReference>
<accession>A0A557QWP3</accession>
<keyword evidence="2 7" id="KW-0436">Ligase</keyword>
<sequence>MVNEGDLLWTPSEAFVDSSNVTAFIDWLRRERGVDCADYPALWAWSVKDVAAFWEALWDYFGISSPTPYRAVLENPVMPGARWFPGAQVNFAEQLLRQARPGEVALHHLSELNPLQHMTWDELARQVRCLATWLRESGVEQGDRVVSYLPNTPQAAVAMLATAAVGAIWSSCSPDFGVKSVLDRFVQIRPKVLFTIDGYRYGGKDFDRRPESREIAASLPTLETIVCLPYLNPDDPGLEATPGVRVARWPDVVPDGVDVPGFEFAPTPFEHPLWIVYSSGTTGLPKPIVHGHGGITLEMLKLSHFHFNLKPGGVMFFYSTTGWVMWNIVVGSLLSGAAAVLYDGNPAHPDPDVLWRMAADTGTTFFGASPTYVGMMAKGGIHPSETYDLSCIEGILLGGSPVTPESMVWCYENINPDLWLTSQSGGTDVATGFVGASPTLPVYAGEIQARMLGVDVKALDEAGAPVVGEVAELVVCQPMPSMPLCFWNDEGDTRFRESYFEVYPGLWRHGDYLKINARGGCYIYGRSDSTLNRFGVRIGTADIYRCVEAIAGVADSLIVCLDLSGGRFFMPLFVKLDPGVVLDAAMEKRICDRLRSEYSPRHVPDRIYAMDRIPYTLTGKKMEVPVRKLLMGVPVAKAANPDSMANPDALDDYIAFARDCPDYTL</sequence>
<organism evidence="7 8">
    <name type="scientific">Denitromonas halophila</name>
    <dbReference type="NCBI Taxonomy" id="1629404"/>
    <lineage>
        <taxon>Bacteria</taxon>
        <taxon>Pseudomonadati</taxon>
        <taxon>Pseudomonadota</taxon>
        <taxon>Betaproteobacteria</taxon>
        <taxon>Rhodocyclales</taxon>
        <taxon>Zoogloeaceae</taxon>
        <taxon>Denitromonas</taxon>
    </lineage>
</organism>
<keyword evidence="4" id="KW-0067">ATP-binding</keyword>
<feature type="domain" description="AMP-dependent synthetase/ligase" evidence="5">
    <location>
        <begin position="99"/>
        <end position="478"/>
    </location>
</feature>
<keyword evidence="8" id="KW-1185">Reference proteome</keyword>
<dbReference type="InterPro" id="IPR005914">
    <property type="entry name" value="Acac_CoA_synth"/>
</dbReference>
<comment type="caution">
    <text evidence="7">The sequence shown here is derived from an EMBL/GenBank/DDBJ whole genome shotgun (WGS) entry which is preliminary data.</text>
</comment>
<dbReference type="GO" id="GO:0006629">
    <property type="term" value="P:lipid metabolic process"/>
    <property type="evidence" value="ECO:0007669"/>
    <property type="project" value="InterPro"/>
</dbReference>
<evidence type="ECO:0000259" key="5">
    <source>
        <dbReference type="Pfam" id="PF00501"/>
    </source>
</evidence>
<dbReference type="EC" id="6.2.1.16" evidence="7"/>
<proteinExistence type="inferred from homology"/>
<dbReference type="Proteomes" id="UP000319502">
    <property type="component" value="Unassembled WGS sequence"/>
</dbReference>
<dbReference type="InterPro" id="IPR032387">
    <property type="entry name" value="ACAS_N"/>
</dbReference>
<dbReference type="InterPro" id="IPR020845">
    <property type="entry name" value="AMP-binding_CS"/>
</dbReference>
<protein>
    <submittedName>
        <fullName evidence="7">Acetoacetate--CoA ligase</fullName>
        <ecNumber evidence="7">6.2.1.16</ecNumber>
    </submittedName>
</protein>
<dbReference type="PANTHER" id="PTHR42921:SF1">
    <property type="entry name" value="ACETOACETYL-COA SYNTHETASE"/>
    <property type="match status" value="1"/>
</dbReference>
<dbReference type="InterPro" id="IPR042099">
    <property type="entry name" value="ANL_N_sf"/>
</dbReference>
<dbReference type="Pfam" id="PF00501">
    <property type="entry name" value="AMP-binding"/>
    <property type="match status" value="1"/>
</dbReference>
<name>A0A557QWP3_9RHOO</name>
<gene>
    <name evidence="7" type="ORF">FHP91_10090</name>
</gene>
<dbReference type="EMBL" id="VMNK01000007">
    <property type="protein sequence ID" value="TVO57236.1"/>
    <property type="molecule type" value="Genomic_DNA"/>
</dbReference>
<feature type="domain" description="Acetyl-coenzyme A synthetase N-terminal" evidence="6">
    <location>
        <begin position="39"/>
        <end position="93"/>
    </location>
</feature>
<evidence type="ECO:0000313" key="7">
    <source>
        <dbReference type="EMBL" id="TVO57236.1"/>
    </source>
</evidence>
<dbReference type="NCBIfam" id="NF002937">
    <property type="entry name" value="PRK03584.1"/>
    <property type="match status" value="1"/>
</dbReference>
<dbReference type="GO" id="GO:0005524">
    <property type="term" value="F:ATP binding"/>
    <property type="evidence" value="ECO:0007669"/>
    <property type="project" value="UniProtKB-KW"/>
</dbReference>
<evidence type="ECO:0000256" key="3">
    <source>
        <dbReference type="ARBA" id="ARBA00022741"/>
    </source>
</evidence>
<evidence type="ECO:0000256" key="4">
    <source>
        <dbReference type="ARBA" id="ARBA00022840"/>
    </source>
</evidence>
<comment type="similarity">
    <text evidence="1">Belongs to the ATP-dependent AMP-binding enzyme family.</text>
</comment>
<dbReference type="Gene3D" id="3.40.50.12780">
    <property type="entry name" value="N-terminal domain of ligase-like"/>
    <property type="match status" value="1"/>
</dbReference>
<evidence type="ECO:0000256" key="2">
    <source>
        <dbReference type="ARBA" id="ARBA00022598"/>
    </source>
</evidence>
<keyword evidence="3" id="KW-0547">Nucleotide-binding</keyword>
<evidence type="ECO:0000256" key="1">
    <source>
        <dbReference type="ARBA" id="ARBA00006432"/>
    </source>
</evidence>
<reference evidence="7 8" key="1">
    <citation type="submission" date="2019-07" db="EMBL/GenBank/DDBJ databases">
        <title>The pathways for chlorine oxyanion respiration interact through the shared metabolite chlorate.</title>
        <authorList>
            <person name="Barnum T.P."/>
            <person name="Cheng Y."/>
            <person name="Hill K.A."/>
            <person name="Lucas L.N."/>
            <person name="Carlson H.K."/>
            <person name="Coates J.D."/>
        </authorList>
    </citation>
    <scope>NUCLEOTIDE SEQUENCE [LARGE SCALE GENOMIC DNA]</scope>
    <source>
        <strain evidence="7 8">SFB-3</strain>
    </source>
</reference>
<dbReference type="NCBIfam" id="TIGR01217">
    <property type="entry name" value="ac_ac_CoA_syn"/>
    <property type="match status" value="1"/>
</dbReference>
<evidence type="ECO:0000259" key="6">
    <source>
        <dbReference type="Pfam" id="PF16177"/>
    </source>
</evidence>
<dbReference type="PANTHER" id="PTHR42921">
    <property type="entry name" value="ACETOACETYL-COA SYNTHETASE"/>
    <property type="match status" value="1"/>
</dbReference>
<dbReference type="InterPro" id="IPR045851">
    <property type="entry name" value="AMP-bd_C_sf"/>
</dbReference>
<dbReference type="Gene3D" id="3.30.300.30">
    <property type="match status" value="1"/>
</dbReference>
<dbReference type="AlphaFoldDB" id="A0A557QWP3"/>
<dbReference type="RefSeq" id="WP_144309475.1">
    <property type="nucleotide sequence ID" value="NZ_VMNK01000007.1"/>
</dbReference>